<evidence type="ECO:0000256" key="6">
    <source>
        <dbReference type="ARBA" id="ARBA00022771"/>
    </source>
</evidence>
<accession>A0A0D1ZJW7</accession>
<dbReference type="GO" id="GO:0008270">
    <property type="term" value="F:zinc ion binding"/>
    <property type="evidence" value="ECO:0007669"/>
    <property type="project" value="UniProtKB-KW"/>
</dbReference>
<evidence type="ECO:0000256" key="5">
    <source>
        <dbReference type="ARBA" id="ARBA00022737"/>
    </source>
</evidence>
<dbReference type="PROSITE" id="PS51873">
    <property type="entry name" value="TRIAD"/>
    <property type="match status" value="1"/>
</dbReference>
<feature type="compositionally biased region" description="Polar residues" evidence="9">
    <location>
        <begin position="34"/>
        <end position="43"/>
    </location>
</feature>
<reference evidence="11 12" key="1">
    <citation type="submission" date="2015-01" db="EMBL/GenBank/DDBJ databases">
        <title>The Genome Sequence of Cladophialophora immunda CBS83496.</title>
        <authorList>
            <consortium name="The Broad Institute Genomics Platform"/>
            <person name="Cuomo C."/>
            <person name="de Hoog S."/>
            <person name="Gorbushina A."/>
            <person name="Stielow B."/>
            <person name="Teixiera M."/>
            <person name="Abouelleil A."/>
            <person name="Chapman S.B."/>
            <person name="Priest M."/>
            <person name="Young S.K."/>
            <person name="Wortman J."/>
            <person name="Nusbaum C."/>
            <person name="Birren B."/>
        </authorList>
    </citation>
    <scope>NUCLEOTIDE SEQUENCE [LARGE SCALE GENOMIC DNA]</scope>
    <source>
        <strain evidence="11 12">CBS 83496</strain>
    </source>
</reference>
<keyword evidence="5" id="KW-0677">Repeat</keyword>
<feature type="compositionally biased region" description="Basic and acidic residues" evidence="9">
    <location>
        <begin position="163"/>
        <end position="186"/>
    </location>
</feature>
<feature type="compositionally biased region" description="Basic and acidic residues" evidence="9">
    <location>
        <begin position="61"/>
        <end position="90"/>
    </location>
</feature>
<evidence type="ECO:0000256" key="8">
    <source>
        <dbReference type="ARBA" id="ARBA00022833"/>
    </source>
</evidence>
<evidence type="ECO:0000256" key="1">
    <source>
        <dbReference type="ARBA" id="ARBA00001798"/>
    </source>
</evidence>
<feature type="compositionally biased region" description="Basic and acidic residues" evidence="9">
    <location>
        <begin position="98"/>
        <end position="121"/>
    </location>
</feature>
<dbReference type="InterPro" id="IPR044066">
    <property type="entry name" value="TRIAD_supradom"/>
</dbReference>
<dbReference type="Pfam" id="PF01485">
    <property type="entry name" value="IBR"/>
    <property type="match status" value="1"/>
</dbReference>
<dbReference type="VEuPathDB" id="FungiDB:PV07_07972"/>
<dbReference type="SUPFAM" id="SSF57850">
    <property type="entry name" value="RING/U-box"/>
    <property type="match status" value="2"/>
</dbReference>
<protein>
    <recommendedName>
        <fullName evidence="2">RBR-type E3 ubiquitin transferase</fullName>
        <ecNumber evidence="2">2.3.2.31</ecNumber>
    </recommendedName>
</protein>
<dbReference type="Proteomes" id="UP000054466">
    <property type="component" value="Unassembled WGS sequence"/>
</dbReference>
<dbReference type="PROSITE" id="PS00518">
    <property type="entry name" value="ZF_RING_1"/>
    <property type="match status" value="1"/>
</dbReference>
<dbReference type="Gene3D" id="1.20.120.1750">
    <property type="match status" value="1"/>
</dbReference>
<keyword evidence="7" id="KW-0833">Ubl conjugation pathway</keyword>
<dbReference type="CDD" id="cd22584">
    <property type="entry name" value="Rcat_RBR_unk"/>
    <property type="match status" value="1"/>
</dbReference>
<proteinExistence type="predicted"/>
<dbReference type="PANTHER" id="PTHR11685">
    <property type="entry name" value="RBR FAMILY RING FINGER AND IBR DOMAIN-CONTAINING"/>
    <property type="match status" value="1"/>
</dbReference>
<dbReference type="STRING" id="569365.A0A0D1ZJW7"/>
<dbReference type="InterPro" id="IPR031127">
    <property type="entry name" value="E3_UB_ligase_RBR"/>
</dbReference>
<keyword evidence="6" id="KW-0863">Zinc-finger</keyword>
<dbReference type="HOGENOM" id="CLU_015887_2_0_1"/>
<dbReference type="InterPro" id="IPR017907">
    <property type="entry name" value="Znf_RING_CS"/>
</dbReference>
<feature type="compositionally biased region" description="Basic residues" evidence="9">
    <location>
        <begin position="588"/>
        <end position="599"/>
    </location>
</feature>
<evidence type="ECO:0000313" key="12">
    <source>
        <dbReference type="Proteomes" id="UP000054466"/>
    </source>
</evidence>
<feature type="domain" description="RING-type" evidence="10">
    <location>
        <begin position="261"/>
        <end position="461"/>
    </location>
</feature>
<keyword evidence="8" id="KW-0862">Zinc</keyword>
<evidence type="ECO:0000256" key="2">
    <source>
        <dbReference type="ARBA" id="ARBA00012251"/>
    </source>
</evidence>
<evidence type="ECO:0000259" key="10">
    <source>
        <dbReference type="PROSITE" id="PS51873"/>
    </source>
</evidence>
<organism evidence="11 12">
    <name type="scientific">Cladophialophora immunda</name>
    <dbReference type="NCBI Taxonomy" id="569365"/>
    <lineage>
        <taxon>Eukaryota</taxon>
        <taxon>Fungi</taxon>
        <taxon>Dikarya</taxon>
        <taxon>Ascomycota</taxon>
        <taxon>Pezizomycotina</taxon>
        <taxon>Eurotiomycetes</taxon>
        <taxon>Chaetothyriomycetidae</taxon>
        <taxon>Chaetothyriales</taxon>
        <taxon>Herpotrichiellaceae</taxon>
        <taxon>Cladophialophora</taxon>
    </lineage>
</organism>
<comment type="catalytic activity">
    <reaction evidence="1">
        <text>[E2 ubiquitin-conjugating enzyme]-S-ubiquitinyl-L-cysteine + [acceptor protein]-L-lysine = [E2 ubiquitin-conjugating enzyme]-L-cysteine + [acceptor protein]-N(6)-ubiquitinyl-L-lysine.</text>
        <dbReference type="EC" id="2.3.2.31"/>
    </reaction>
</comment>
<keyword evidence="4" id="KW-0479">Metal-binding</keyword>
<feature type="compositionally biased region" description="Basic and acidic residues" evidence="9">
    <location>
        <begin position="613"/>
        <end position="628"/>
    </location>
</feature>
<evidence type="ECO:0000256" key="3">
    <source>
        <dbReference type="ARBA" id="ARBA00022679"/>
    </source>
</evidence>
<dbReference type="GO" id="GO:0061630">
    <property type="term" value="F:ubiquitin protein ligase activity"/>
    <property type="evidence" value="ECO:0007669"/>
    <property type="project" value="UniProtKB-EC"/>
</dbReference>
<dbReference type="GO" id="GO:0016567">
    <property type="term" value="P:protein ubiquitination"/>
    <property type="evidence" value="ECO:0007669"/>
    <property type="project" value="InterPro"/>
</dbReference>
<gene>
    <name evidence="11" type="ORF">PV07_07972</name>
</gene>
<dbReference type="Gene3D" id="3.30.40.10">
    <property type="entry name" value="Zinc/RING finger domain, C3HC4 (zinc finger)"/>
    <property type="match status" value="1"/>
</dbReference>
<keyword evidence="12" id="KW-1185">Reference proteome</keyword>
<evidence type="ECO:0000256" key="7">
    <source>
        <dbReference type="ARBA" id="ARBA00022786"/>
    </source>
</evidence>
<evidence type="ECO:0000256" key="4">
    <source>
        <dbReference type="ARBA" id="ARBA00022723"/>
    </source>
</evidence>
<dbReference type="EMBL" id="KN847043">
    <property type="protein sequence ID" value="KIW28296.1"/>
    <property type="molecule type" value="Genomic_DNA"/>
</dbReference>
<name>A0A0D1ZJW7_9EURO</name>
<evidence type="ECO:0000256" key="9">
    <source>
        <dbReference type="SAM" id="MobiDB-lite"/>
    </source>
</evidence>
<evidence type="ECO:0000313" key="11">
    <source>
        <dbReference type="EMBL" id="KIW28296.1"/>
    </source>
</evidence>
<dbReference type="OrthoDB" id="10254945at2759"/>
<dbReference type="CDD" id="cd20335">
    <property type="entry name" value="BRcat_RBR"/>
    <property type="match status" value="1"/>
</dbReference>
<dbReference type="AlphaFoldDB" id="A0A0D1ZJW7"/>
<feature type="region of interest" description="Disordered" evidence="9">
    <location>
        <begin position="574"/>
        <end position="628"/>
    </location>
</feature>
<feature type="region of interest" description="Disordered" evidence="9">
    <location>
        <begin position="1"/>
        <end position="254"/>
    </location>
</feature>
<dbReference type="GeneID" id="27347166"/>
<sequence>MAGEEVKRRKTHRHKHGDTGMSKSRKRSEDDSATSKSPATPNAPTDIDAVRKARLAYLAKSPEERRKDMKYEYVKRTKASQVDEEKDKRQKPAQVRLVGREDRKPERRSTTRTDSNRRGAAQDDSEDEYVYTRTERASGAGTHAAQTEAPRAQRTKSQGQATKKTEVTRKPPERRHTEPARRKEVYVFEEAPCEEVELQPPPRRPSGMVEKAQKPEIKRSVTTAKPKAEAGVAKSSESTGTPKKGSGLLNGLLQSKPAPQRKVSCLTCGDDEIPVAQSALLPCKHRMCNTCLKRIFKMSVSDPAHMPPRCCTDQHIALKHVEKLFDDKFKVLWNRKFQEYKTKNRVYCPGRKCGAWIKPHYITIENGRKVGRCKQCKTKVCPMCSQRMHTTRECPKDPETKAFIETAKEKGWQRCYSCHAMVELKEGCNHMTCRCTAEFCMVCGLKWKSCDCPWFNYDAVDAHLGDPVRYQQELDRRRDQVDRDEALARRMQQMGIAGDGDGQAARMFGLGNGANHHMNQNFIQQAREALTANYAQAGQAAMGLLNGFVRGRENPLPGMPMEMEQMLEMLGQGGHMRDPAEGANPGRRTGRRATNRRRQAGLDDAGGFPGHMARGEERRIQEWANDRV</sequence>
<keyword evidence="3" id="KW-0808">Transferase</keyword>
<dbReference type="InterPro" id="IPR002867">
    <property type="entry name" value="IBR_dom"/>
</dbReference>
<dbReference type="EC" id="2.3.2.31" evidence="2"/>
<dbReference type="RefSeq" id="XP_016248512.1">
    <property type="nucleotide sequence ID" value="XM_016395093.1"/>
</dbReference>
<dbReference type="InterPro" id="IPR013083">
    <property type="entry name" value="Znf_RING/FYVE/PHD"/>
</dbReference>